<name>A1HS10_9FIRM</name>
<dbReference type="InterPro" id="IPR009051">
    <property type="entry name" value="Helical_ferredxn"/>
</dbReference>
<accession>A1HS10</accession>
<evidence type="ECO:0000313" key="3">
    <source>
        <dbReference type="EMBL" id="EAX47186.1"/>
    </source>
</evidence>
<dbReference type="EMBL" id="AAWL01000013">
    <property type="protein sequence ID" value="EAX47186.1"/>
    <property type="molecule type" value="Genomic_DNA"/>
</dbReference>
<keyword evidence="4" id="KW-1185">Reference proteome</keyword>
<dbReference type="InterPro" id="IPR028261">
    <property type="entry name" value="DPD_II"/>
</dbReference>
<dbReference type="RefSeq" id="WP_007289810.1">
    <property type="nucleotide sequence ID" value="NZ_AAWL01000013.1"/>
</dbReference>
<feature type="domain" description="Dihydroprymidine dehydrogenase" evidence="2">
    <location>
        <begin position="167"/>
        <end position="267"/>
    </location>
</feature>
<feature type="domain" description="FAD/NAD(P)-binding" evidence="1">
    <location>
        <begin position="289"/>
        <end position="583"/>
    </location>
</feature>
<dbReference type="Gene3D" id="3.10.20.600">
    <property type="match status" value="1"/>
</dbReference>
<sequence length="666" mass="69901">MEQTNVLLEVTVKGQVRQPGTYSVQPGHNLLDIVFSYAGGMATNRFLLKAVLVGGAAGHFVGEAELKQPVSQSQEIMVFDEGSCLVNVVRLLLVYNRVTLLSTRDAGCQVCTAAVAEAVKLLERLTTSVGTARDVAELARIAGSQNPDCPSRCAALRPLKTAMALWSDEFAAHGAARCPASICSEIMLSPCVNSCPANVDLPGTIALMQMGKFGDALALGRHDNPFFLTCGYVCEEPPCQKNCKRLNFDDAVYSQSLHRHAGDQAVRQAGSLVKALIHPTLKPGQVTGKKVAVVGAGPAGLTAAYFLVRLGHKVAVYEKNDTAGGMAAYGIPAYRLPRSVLAAEVAAIAALGVELKTGHALGRDITLAGLQEQYDAVLLAIGAGASRRLGIPGEDLPGVTPALAFLHQAATGGAADVGPRVLVVGGGNVAVDAARTARRLGAEQVDMMCVEDRFEMPATVHEIAGAEAEGVRIQVLTVPVEFSGDGRVAAVRYAPVEPGPYDAKGRRWPPKVLADQLREAEYDTVIVAIGQTPDLDCLADGGITRNGPFIAHTGGQAIGLSGVFVAGDCGGPVNTVVKAVGSGKEAAYVIHSHLTGRTDRLTSPLRGQLGCYTGDYTCLPAGRAQMPEQDAATRTRNFDLVELGLSDEQARYEMLRCICAAKGGMQ</sequence>
<dbReference type="PANTHER" id="PTHR42783">
    <property type="entry name" value="GLUTAMATE SYNTHASE [NADPH] SMALL CHAIN"/>
    <property type="match status" value="1"/>
</dbReference>
<dbReference type="PRINTS" id="PR00419">
    <property type="entry name" value="ADXRDTASE"/>
</dbReference>
<dbReference type="GO" id="GO:0016491">
    <property type="term" value="F:oxidoreductase activity"/>
    <property type="evidence" value="ECO:0007669"/>
    <property type="project" value="InterPro"/>
</dbReference>
<protein>
    <submittedName>
        <fullName evidence="3">FAD dependent oxidoreductase</fullName>
    </submittedName>
</protein>
<evidence type="ECO:0000259" key="2">
    <source>
        <dbReference type="Pfam" id="PF14691"/>
    </source>
</evidence>
<evidence type="ECO:0000259" key="1">
    <source>
        <dbReference type="Pfam" id="PF07992"/>
    </source>
</evidence>
<dbReference type="SUPFAM" id="SSF46548">
    <property type="entry name" value="alpha-helical ferredoxin"/>
    <property type="match status" value="1"/>
</dbReference>
<dbReference type="Pfam" id="PF14691">
    <property type="entry name" value="Fer4_20"/>
    <property type="match status" value="1"/>
</dbReference>
<reference evidence="3 4" key="1">
    <citation type="submission" date="2007-01" db="EMBL/GenBank/DDBJ databases">
        <title>Annotation of the draft genome assembly of Thermosinus carboxydivorans Nor1.</title>
        <authorList>
            <consortium name="US DOE Joint Genome Institute (JGI-ORNL)"/>
            <person name="Larimer F."/>
            <person name="Land M."/>
            <person name="Hauser L."/>
        </authorList>
    </citation>
    <scope>NUCLEOTIDE SEQUENCE [LARGE SCALE GENOMIC DNA]</scope>
    <source>
        <strain evidence="3 4">Nor1</strain>
    </source>
</reference>
<dbReference type="OrthoDB" id="9803192at2"/>
<dbReference type="Proteomes" id="UP000005139">
    <property type="component" value="Unassembled WGS sequence"/>
</dbReference>
<organism evidence="3 4">
    <name type="scientific">Thermosinus carboxydivorans Nor1</name>
    <dbReference type="NCBI Taxonomy" id="401526"/>
    <lineage>
        <taxon>Bacteria</taxon>
        <taxon>Bacillati</taxon>
        <taxon>Bacillota</taxon>
        <taxon>Negativicutes</taxon>
        <taxon>Selenomonadales</taxon>
        <taxon>Sporomusaceae</taxon>
        <taxon>Thermosinus</taxon>
    </lineage>
</organism>
<comment type="caution">
    <text evidence="3">The sequence shown here is derived from an EMBL/GenBank/DDBJ whole genome shotgun (WGS) entry which is preliminary data.</text>
</comment>
<dbReference type="SUPFAM" id="SSF51971">
    <property type="entry name" value="Nucleotide-binding domain"/>
    <property type="match status" value="1"/>
</dbReference>
<reference evidence="3 4" key="2">
    <citation type="submission" date="2007-01" db="EMBL/GenBank/DDBJ databases">
        <title>Sequencing of the draft genome and assembly of Thermosinus carboxydivorans Nor1.</title>
        <authorList>
            <consortium name="US DOE Joint Genome Institute (JGI-PGF)"/>
            <person name="Copeland A."/>
            <person name="Lucas S."/>
            <person name="Lapidus A."/>
            <person name="Barry K."/>
            <person name="Glavina del Rio T."/>
            <person name="Dalin E."/>
            <person name="Tice H."/>
            <person name="Bruce D."/>
            <person name="Pitluck S."/>
            <person name="Richardson P."/>
        </authorList>
    </citation>
    <scope>NUCLEOTIDE SEQUENCE [LARGE SCALE GENOMIC DNA]</scope>
    <source>
        <strain evidence="3 4">Nor1</strain>
    </source>
</reference>
<dbReference type="AlphaFoldDB" id="A1HS10"/>
<dbReference type="InterPro" id="IPR036188">
    <property type="entry name" value="FAD/NAD-bd_sf"/>
</dbReference>
<dbReference type="PANTHER" id="PTHR42783:SF3">
    <property type="entry name" value="GLUTAMATE SYNTHASE [NADPH] SMALL CHAIN-RELATED"/>
    <property type="match status" value="1"/>
</dbReference>
<dbReference type="Gene3D" id="3.50.50.60">
    <property type="entry name" value="FAD/NAD(P)-binding domain"/>
    <property type="match status" value="2"/>
</dbReference>
<dbReference type="SUPFAM" id="SSF142984">
    <property type="entry name" value="Nqo1 middle domain-like"/>
    <property type="match status" value="1"/>
</dbReference>
<dbReference type="GO" id="GO:0051536">
    <property type="term" value="F:iron-sulfur cluster binding"/>
    <property type="evidence" value="ECO:0007669"/>
    <property type="project" value="InterPro"/>
</dbReference>
<dbReference type="InterPro" id="IPR023753">
    <property type="entry name" value="FAD/NAD-binding_dom"/>
</dbReference>
<proteinExistence type="predicted"/>
<dbReference type="eggNOG" id="COG0493">
    <property type="taxonomic scope" value="Bacteria"/>
</dbReference>
<dbReference type="Pfam" id="PF07992">
    <property type="entry name" value="Pyr_redox_2"/>
    <property type="match status" value="1"/>
</dbReference>
<evidence type="ECO:0000313" key="4">
    <source>
        <dbReference type="Proteomes" id="UP000005139"/>
    </source>
</evidence>
<gene>
    <name evidence="3" type="ORF">TcarDRAFT_0825</name>
</gene>
<dbReference type="Gene3D" id="1.10.1060.10">
    <property type="entry name" value="Alpha-helical ferredoxin"/>
    <property type="match status" value="1"/>
</dbReference>